<keyword evidence="2" id="KW-0479">Metal-binding</keyword>
<dbReference type="SUPFAM" id="SSF57889">
    <property type="entry name" value="Cysteine-rich domain"/>
    <property type="match status" value="1"/>
</dbReference>
<evidence type="ECO:0000313" key="6">
    <source>
        <dbReference type="EMBL" id="RCH80076.1"/>
    </source>
</evidence>
<dbReference type="OrthoDB" id="79452at2759"/>
<dbReference type="Gene3D" id="3.30.60.20">
    <property type="match status" value="1"/>
</dbReference>
<dbReference type="Proteomes" id="UP000253551">
    <property type="component" value="Unassembled WGS sequence"/>
</dbReference>
<evidence type="ECO:0000256" key="2">
    <source>
        <dbReference type="ARBA" id="ARBA00022723"/>
    </source>
</evidence>
<dbReference type="InterPro" id="IPR050729">
    <property type="entry name" value="Rho-GAP"/>
</dbReference>
<gene>
    <name evidence="6" type="ORF">CU098_005683</name>
</gene>
<feature type="non-terminal residue" evidence="6">
    <location>
        <position position="1"/>
    </location>
</feature>
<dbReference type="Pfam" id="PF00130">
    <property type="entry name" value="C1_1"/>
    <property type="match status" value="1"/>
</dbReference>
<dbReference type="CDD" id="cd00159">
    <property type="entry name" value="RhoGAP"/>
    <property type="match status" value="1"/>
</dbReference>
<dbReference type="AlphaFoldDB" id="A0A367IR07"/>
<dbReference type="GO" id="GO:0046872">
    <property type="term" value="F:metal ion binding"/>
    <property type="evidence" value="ECO:0007669"/>
    <property type="project" value="UniProtKB-KW"/>
</dbReference>
<dbReference type="PROSITE" id="PS50081">
    <property type="entry name" value="ZF_DAG_PE_2"/>
    <property type="match status" value="1"/>
</dbReference>
<evidence type="ECO:0000313" key="7">
    <source>
        <dbReference type="Proteomes" id="UP000253551"/>
    </source>
</evidence>
<evidence type="ECO:0000256" key="3">
    <source>
        <dbReference type="ARBA" id="ARBA00022833"/>
    </source>
</evidence>
<evidence type="ECO:0000259" key="5">
    <source>
        <dbReference type="PROSITE" id="PS50238"/>
    </source>
</evidence>
<dbReference type="InterPro" id="IPR046349">
    <property type="entry name" value="C1-like_sf"/>
</dbReference>
<dbReference type="GO" id="GO:0005737">
    <property type="term" value="C:cytoplasm"/>
    <property type="evidence" value="ECO:0007669"/>
    <property type="project" value="TreeGrafter"/>
</dbReference>
<dbReference type="SUPFAM" id="SSF48350">
    <property type="entry name" value="GTPase activation domain, GAP"/>
    <property type="match status" value="1"/>
</dbReference>
<comment type="caution">
    <text evidence="6">The sequence shown here is derived from an EMBL/GenBank/DDBJ whole genome shotgun (WGS) entry which is preliminary data.</text>
</comment>
<keyword evidence="7" id="KW-1185">Reference proteome</keyword>
<proteinExistence type="predicted"/>
<dbReference type="InterPro" id="IPR002219">
    <property type="entry name" value="PKC_DAG/PE"/>
</dbReference>
<dbReference type="FunFam" id="1.10.555.10:FF:000043">
    <property type="entry name" value="Rho GTPase activator Rga"/>
    <property type="match status" value="1"/>
</dbReference>
<dbReference type="SMART" id="SM00109">
    <property type="entry name" value="C1"/>
    <property type="match status" value="1"/>
</dbReference>
<dbReference type="SMART" id="SM00324">
    <property type="entry name" value="RhoGAP"/>
    <property type="match status" value="1"/>
</dbReference>
<dbReference type="InterPro" id="IPR008936">
    <property type="entry name" value="Rho_GTPase_activation_prot"/>
</dbReference>
<dbReference type="PROSITE" id="PS00479">
    <property type="entry name" value="ZF_DAG_PE_1"/>
    <property type="match status" value="1"/>
</dbReference>
<evidence type="ECO:0000256" key="1">
    <source>
        <dbReference type="ARBA" id="ARBA00022468"/>
    </source>
</evidence>
<evidence type="ECO:0008006" key="8">
    <source>
        <dbReference type="Google" id="ProtNLM"/>
    </source>
</evidence>
<dbReference type="STRING" id="4846.A0A367IR07"/>
<dbReference type="CDD" id="cd20824">
    <property type="entry name" value="C1_SpBZZ1-like"/>
    <property type="match status" value="1"/>
</dbReference>
<dbReference type="PROSITE" id="PS50238">
    <property type="entry name" value="RHOGAP"/>
    <property type="match status" value="1"/>
</dbReference>
<keyword evidence="3" id="KW-0862">Zinc</keyword>
<reference evidence="6 7" key="1">
    <citation type="journal article" date="2018" name="G3 (Bethesda)">
        <title>Phylogenetic and Phylogenomic Definition of Rhizopus Species.</title>
        <authorList>
            <person name="Gryganskyi A.P."/>
            <person name="Golan J."/>
            <person name="Dolatabadi S."/>
            <person name="Mondo S."/>
            <person name="Robb S."/>
            <person name="Idnurm A."/>
            <person name="Muszewska A."/>
            <person name="Steczkiewicz K."/>
            <person name="Masonjones S."/>
            <person name="Liao H.L."/>
            <person name="Gajdeczka M.T."/>
            <person name="Anike F."/>
            <person name="Vuek A."/>
            <person name="Anishchenko I.M."/>
            <person name="Voigt K."/>
            <person name="de Hoog G.S."/>
            <person name="Smith M.E."/>
            <person name="Heitman J."/>
            <person name="Vilgalys R."/>
            <person name="Stajich J.E."/>
        </authorList>
    </citation>
    <scope>NUCLEOTIDE SEQUENCE [LARGE SCALE GENOMIC DNA]</scope>
    <source>
        <strain evidence="6 7">LSU 92-RS-03</strain>
    </source>
</reference>
<dbReference type="Pfam" id="PF00620">
    <property type="entry name" value="RhoGAP"/>
    <property type="match status" value="1"/>
</dbReference>
<dbReference type="GO" id="GO:0005096">
    <property type="term" value="F:GTPase activator activity"/>
    <property type="evidence" value="ECO:0007669"/>
    <property type="project" value="UniProtKB-KW"/>
</dbReference>
<name>A0A367IR07_RHIST</name>
<dbReference type="PANTHER" id="PTHR23176:SF128">
    <property type="entry name" value="RHO GTPASE-ACTIVATING PROTEIN RGD1"/>
    <property type="match status" value="1"/>
</dbReference>
<dbReference type="InterPro" id="IPR000198">
    <property type="entry name" value="RhoGAP_dom"/>
</dbReference>
<dbReference type="PANTHER" id="PTHR23176">
    <property type="entry name" value="RHO/RAC/CDC GTPASE-ACTIVATING PROTEIN"/>
    <property type="match status" value="1"/>
</dbReference>
<keyword evidence="1" id="KW-0343">GTPase activation</keyword>
<protein>
    <recommendedName>
        <fullName evidence="8">Rho-type gtpase-activating protein</fullName>
    </recommendedName>
</protein>
<dbReference type="GO" id="GO:0007165">
    <property type="term" value="P:signal transduction"/>
    <property type="evidence" value="ECO:0007669"/>
    <property type="project" value="InterPro"/>
</dbReference>
<feature type="domain" description="Phorbol-ester/DAG-type" evidence="4">
    <location>
        <begin position="116"/>
        <end position="164"/>
    </location>
</feature>
<sequence length="396" mass="44736">DNASLLSTRPRKESDASSILCRVSSRSSFISDQKPTLLRLKKKGSAMFSRWKEPKSKQEGIYGNSLFNSSLQSLSSVSTHEGGSWGRSSAKEKGFIDSSASLHMISSNNSSMSLSEHAFQPMSFIRPVKCGVCGDKIWSRSEYRCECCGFCLHTRCLNKAPQQCPGSNSTFDLSLDMQPSVSSSSLQSNIDTKKSLPENSMFGCDLVQRVQLENRSTPLVVEECIKEVEKRGLDFEGIYRKSGGAAQIRAIQLAFDQGEHINLSDEDEYNDIGAITSVLKQYFRELPDPLFTFALYDTLIDISSMRHDEHKIEAMKNALSRLPKEHYNTIAMLFRHLYRVFQHADQNRMSIKNLAMVFAPTLMRHNDPSRDFLDISYKNATIEYILLHLSELIPEH</sequence>
<feature type="domain" description="Rho-GAP" evidence="5">
    <location>
        <begin position="204"/>
        <end position="393"/>
    </location>
</feature>
<accession>A0A367IR07</accession>
<evidence type="ECO:0000259" key="4">
    <source>
        <dbReference type="PROSITE" id="PS50081"/>
    </source>
</evidence>
<dbReference type="Gene3D" id="1.10.555.10">
    <property type="entry name" value="Rho GTPase activation protein"/>
    <property type="match status" value="1"/>
</dbReference>
<organism evidence="6 7">
    <name type="scientific">Rhizopus stolonifer</name>
    <name type="common">Rhizopus nigricans</name>
    <dbReference type="NCBI Taxonomy" id="4846"/>
    <lineage>
        <taxon>Eukaryota</taxon>
        <taxon>Fungi</taxon>
        <taxon>Fungi incertae sedis</taxon>
        <taxon>Mucoromycota</taxon>
        <taxon>Mucoromycotina</taxon>
        <taxon>Mucoromycetes</taxon>
        <taxon>Mucorales</taxon>
        <taxon>Mucorineae</taxon>
        <taxon>Rhizopodaceae</taxon>
        <taxon>Rhizopus</taxon>
    </lineage>
</organism>
<dbReference type="EMBL" id="PJQM01006196">
    <property type="protein sequence ID" value="RCH80076.1"/>
    <property type="molecule type" value="Genomic_DNA"/>
</dbReference>